<dbReference type="InterPro" id="IPR013083">
    <property type="entry name" value="Znf_RING/FYVE/PHD"/>
</dbReference>
<dbReference type="GO" id="GO:0004842">
    <property type="term" value="F:ubiquitin-protein transferase activity"/>
    <property type="evidence" value="ECO:0007669"/>
    <property type="project" value="TreeGrafter"/>
</dbReference>
<evidence type="ECO:0000256" key="3">
    <source>
        <dbReference type="ARBA" id="ARBA00022833"/>
    </source>
</evidence>
<protein>
    <recommendedName>
        <fullName evidence="6">RING-type domain-containing protein</fullName>
    </recommendedName>
</protein>
<evidence type="ECO:0000256" key="2">
    <source>
        <dbReference type="ARBA" id="ARBA00022771"/>
    </source>
</evidence>
<keyword evidence="5" id="KW-0175">Coiled coil</keyword>
<dbReference type="Gene3D" id="3.30.40.10">
    <property type="entry name" value="Zinc/RING finger domain, C3HC4 (zinc finger)"/>
    <property type="match status" value="1"/>
</dbReference>
<dbReference type="PROSITE" id="PS50089">
    <property type="entry name" value="ZF_RING_2"/>
    <property type="match status" value="1"/>
</dbReference>
<name>A0A834GSK0_RHOSS</name>
<gene>
    <name evidence="7" type="ORF">RHSIM_Rhsim06G0018500</name>
</gene>
<dbReference type="Proteomes" id="UP000626092">
    <property type="component" value="Unassembled WGS sequence"/>
</dbReference>
<proteinExistence type="predicted"/>
<keyword evidence="3" id="KW-0862">Zinc</keyword>
<keyword evidence="2 4" id="KW-0863">Zinc-finger</keyword>
<keyword evidence="8" id="KW-1185">Reference proteome</keyword>
<feature type="domain" description="RING-type" evidence="6">
    <location>
        <begin position="251"/>
        <end position="286"/>
    </location>
</feature>
<dbReference type="InterPro" id="IPR001841">
    <property type="entry name" value="Znf_RING"/>
</dbReference>
<dbReference type="OrthoDB" id="1711136at2759"/>
<organism evidence="7 8">
    <name type="scientific">Rhododendron simsii</name>
    <name type="common">Sims's rhododendron</name>
    <dbReference type="NCBI Taxonomy" id="118357"/>
    <lineage>
        <taxon>Eukaryota</taxon>
        <taxon>Viridiplantae</taxon>
        <taxon>Streptophyta</taxon>
        <taxon>Embryophyta</taxon>
        <taxon>Tracheophyta</taxon>
        <taxon>Spermatophyta</taxon>
        <taxon>Magnoliopsida</taxon>
        <taxon>eudicotyledons</taxon>
        <taxon>Gunneridae</taxon>
        <taxon>Pentapetalae</taxon>
        <taxon>asterids</taxon>
        <taxon>Ericales</taxon>
        <taxon>Ericaceae</taxon>
        <taxon>Ericoideae</taxon>
        <taxon>Rhodoreae</taxon>
        <taxon>Rhododendron</taxon>
    </lineage>
</organism>
<feature type="coiled-coil region" evidence="5">
    <location>
        <begin position="183"/>
        <end position="217"/>
    </location>
</feature>
<accession>A0A834GSK0</accession>
<keyword evidence="1" id="KW-0479">Metal-binding</keyword>
<evidence type="ECO:0000256" key="5">
    <source>
        <dbReference type="SAM" id="Coils"/>
    </source>
</evidence>
<evidence type="ECO:0000259" key="6">
    <source>
        <dbReference type="PROSITE" id="PS50089"/>
    </source>
</evidence>
<evidence type="ECO:0000313" key="7">
    <source>
        <dbReference type="EMBL" id="KAF7140001.1"/>
    </source>
</evidence>
<dbReference type="GO" id="GO:0008270">
    <property type="term" value="F:zinc ion binding"/>
    <property type="evidence" value="ECO:0007669"/>
    <property type="project" value="UniProtKB-KW"/>
</dbReference>
<dbReference type="PANTHER" id="PTHR42647">
    <property type="entry name" value="SBP (S-RIBONUCLEASE BINDING PROTEIN) FAMILY PROTEIN"/>
    <property type="match status" value="1"/>
</dbReference>
<dbReference type="Pfam" id="PF13920">
    <property type="entry name" value="zf-C3HC4_3"/>
    <property type="match status" value="1"/>
</dbReference>
<reference evidence="7" key="1">
    <citation type="submission" date="2019-11" db="EMBL/GenBank/DDBJ databases">
        <authorList>
            <person name="Liu Y."/>
            <person name="Hou J."/>
            <person name="Li T.-Q."/>
            <person name="Guan C.-H."/>
            <person name="Wu X."/>
            <person name="Wu H.-Z."/>
            <person name="Ling F."/>
            <person name="Zhang R."/>
            <person name="Shi X.-G."/>
            <person name="Ren J.-P."/>
            <person name="Chen E.-F."/>
            <person name="Sun J.-M."/>
        </authorList>
    </citation>
    <scope>NUCLEOTIDE SEQUENCE</scope>
    <source>
        <strain evidence="7">Adult_tree_wgs_1</strain>
        <tissue evidence="7">Leaves</tissue>
    </source>
</reference>
<comment type="caution">
    <text evidence="7">The sequence shown here is derived from an EMBL/GenBank/DDBJ whole genome shotgun (WGS) entry which is preliminary data.</text>
</comment>
<evidence type="ECO:0000256" key="4">
    <source>
        <dbReference type="PROSITE-ProRule" id="PRU00175"/>
    </source>
</evidence>
<evidence type="ECO:0000313" key="8">
    <source>
        <dbReference type="Proteomes" id="UP000626092"/>
    </source>
</evidence>
<sequence>MTPRTEKDSGRGPENPLNAKWRVQIIGCGYALIDMAVESQFYSETQAIPVYGSVSGMNTPQENLQQISLLHQNQGFPFRGTNFCEGGSSVANGGGHFASPGFSGSLAALLEKQKQEIDLVLQLQNERLKTILIKEFRQQHDILLQIYHSKTTNLMRQKDQDLAIATKKTMELEEYLRGIEMESQKWQRKARENEAKVAELNNTLTQVRERAMEAESVCDFYSNRGNREENRNRGQETEESEAEQSNKSVDCKLCFSKRCCVVFIPCRHLCSCKSCEGFVGFCPVCKSAKEASMEVYMV</sequence>
<dbReference type="EMBL" id="WJXA01000006">
    <property type="protein sequence ID" value="KAF7140001.1"/>
    <property type="molecule type" value="Genomic_DNA"/>
</dbReference>
<dbReference type="PANTHER" id="PTHR42647:SF22">
    <property type="entry name" value="BOI-RELATED E3 UBIQUITIN-PROTEIN LIGASE 2-RELATED"/>
    <property type="match status" value="1"/>
</dbReference>
<dbReference type="FunFam" id="3.30.40.10:FF:000239">
    <property type="entry name" value="probable BOI-related E3 ubiquitin-protein ligase 2"/>
    <property type="match status" value="1"/>
</dbReference>
<evidence type="ECO:0000256" key="1">
    <source>
        <dbReference type="ARBA" id="ARBA00022723"/>
    </source>
</evidence>
<dbReference type="AlphaFoldDB" id="A0A834GSK0"/>